<keyword evidence="4 7" id="KW-0812">Transmembrane</keyword>
<sequence length="772" mass="84713">MSRFLTVAIQHPKRCLLLGLLFILICAAGLHKLVKNTSVDAFIPADHPSILSRDKVRQVFGLQDPLVVSISSADGSIFNPQSLNLLLNLHHQFAALANVRQVKSLVSEAHIQADDSSLQVAPLLSEQISTLRQAEDIGRKAMQMPPFIGTLVAYDQRALALVVELVEQDKADETYQLLLQTVAPFETTSQHIYVAGQGAVGGYLSKYIDTDSRRMQPVVVGTILLLLYLAFRQFKALTGPLVVILASALGAIGTMAWFNVPYYAITSALPVVITAIAVADAIHVLTAYYELKAQHGNWSQRRLVGAAMLDMARPITLTTLTTLAGFIGLSVASIMPPVKYFGLFAALGVLIAWLFTMLVLPALLILLRLPETSIFARRQDNRANLVGKALTRLSLATVRSPGISMTILLLIMLIAAAGAMHLRVDRAQVENFTAGEPIRIAHDHLNQHYAGSAYLDILISTDSAQGLVNSTLLEEVAALQDYLQSMQGVNKTQSILDPLGVLQAQLEGKASVSRFQGDEDSFSQYLLLFESSAKPTDYADKIDNQYQQMLVRAYLNTDLFSEEKRIVEALQGQLPRLFTQQGVSIELAGRVNVDYHWMTRLGDSHFRSIGISMLLVLVFSSLLFRSLSDGLICVAPVAFAILVVYGVMGWQGIFLEPATSMFAAIAIGVGIDFAIHFIERLQLALKHTPSLEEAIKHKFPSAARACFFNGAALACGFATLFVSSLPTLQRFGLMITLACLTSFFAALVMIPLAYRWRLRRSTNRARRLSINW</sequence>
<feature type="transmembrane region" description="Helical" evidence="7">
    <location>
        <begin position="402"/>
        <end position="422"/>
    </location>
</feature>
<feature type="transmembrane region" description="Helical" evidence="7">
    <location>
        <begin position="238"/>
        <end position="258"/>
    </location>
</feature>
<feature type="transmembrane region" description="Helical" evidence="7">
    <location>
        <begin position="264"/>
        <end position="291"/>
    </location>
</feature>
<evidence type="ECO:0000256" key="2">
    <source>
        <dbReference type="ARBA" id="ARBA00010157"/>
    </source>
</evidence>
<dbReference type="RefSeq" id="WP_343842488.1">
    <property type="nucleotide sequence ID" value="NZ_BAAAEI010000006.1"/>
</dbReference>
<feature type="transmembrane region" description="Helical" evidence="7">
    <location>
        <begin position="659"/>
        <end position="678"/>
    </location>
</feature>
<feature type="transmembrane region" description="Helical" evidence="7">
    <location>
        <begin position="605"/>
        <end position="624"/>
    </location>
</feature>
<dbReference type="InterPro" id="IPR001036">
    <property type="entry name" value="Acrflvin-R"/>
</dbReference>
<comment type="subcellular location">
    <subcellularLocation>
        <location evidence="1">Cell membrane</location>
        <topology evidence="1">Multi-pass membrane protein</topology>
    </subcellularLocation>
</comment>
<reference evidence="10" key="1">
    <citation type="journal article" date="2019" name="Int. J. Syst. Evol. Microbiol.">
        <title>The Global Catalogue of Microorganisms (GCM) 10K type strain sequencing project: providing services to taxonomists for standard genome sequencing and annotation.</title>
        <authorList>
            <consortium name="The Broad Institute Genomics Platform"/>
            <consortium name="The Broad Institute Genome Sequencing Center for Infectious Disease"/>
            <person name="Wu L."/>
            <person name="Ma J."/>
        </authorList>
    </citation>
    <scope>NUCLEOTIDE SEQUENCE [LARGE SCALE GENOMIC DNA]</scope>
    <source>
        <strain evidence="10">JCM 13378</strain>
    </source>
</reference>
<feature type="transmembrane region" description="Helical" evidence="7">
    <location>
        <begin position="706"/>
        <end position="725"/>
    </location>
</feature>
<evidence type="ECO:0000313" key="10">
    <source>
        <dbReference type="Proteomes" id="UP001501757"/>
    </source>
</evidence>
<dbReference type="Gene3D" id="1.20.1640.10">
    <property type="entry name" value="Multidrug efflux transporter AcrB transmembrane domain"/>
    <property type="match status" value="2"/>
</dbReference>
<accession>A0ABP3GJS0</accession>
<dbReference type="PROSITE" id="PS50156">
    <property type="entry name" value="SSD"/>
    <property type="match status" value="1"/>
</dbReference>
<dbReference type="InterPro" id="IPR000731">
    <property type="entry name" value="SSD"/>
</dbReference>
<dbReference type="PRINTS" id="PR00702">
    <property type="entry name" value="ACRIFLAVINRP"/>
</dbReference>
<dbReference type="EMBL" id="BAAAEI010000006">
    <property type="protein sequence ID" value="GAA0347606.1"/>
    <property type="molecule type" value="Genomic_DNA"/>
</dbReference>
<evidence type="ECO:0000256" key="4">
    <source>
        <dbReference type="ARBA" id="ARBA00022692"/>
    </source>
</evidence>
<comment type="similarity">
    <text evidence="2">Belongs to the resistance-nodulation-cell division (RND) (TC 2.A.6) family. MmpL subfamily.</text>
</comment>
<evidence type="ECO:0000256" key="3">
    <source>
        <dbReference type="ARBA" id="ARBA00022475"/>
    </source>
</evidence>
<dbReference type="InterPro" id="IPR050545">
    <property type="entry name" value="Mycobact_MmpL"/>
</dbReference>
<keyword evidence="5 7" id="KW-1133">Transmembrane helix</keyword>
<evidence type="ECO:0000256" key="7">
    <source>
        <dbReference type="SAM" id="Phobius"/>
    </source>
</evidence>
<dbReference type="InterPro" id="IPR004869">
    <property type="entry name" value="MMPL_dom"/>
</dbReference>
<keyword evidence="10" id="KW-1185">Reference proteome</keyword>
<feature type="transmembrane region" description="Helical" evidence="7">
    <location>
        <begin position="312"/>
        <end position="334"/>
    </location>
</feature>
<protein>
    <recommendedName>
        <fullName evidence="8">SSD domain-containing protein</fullName>
    </recommendedName>
</protein>
<name>A0ABP3GJS0_9ALTE</name>
<feature type="transmembrane region" description="Helical" evidence="7">
    <location>
        <begin position="340"/>
        <end position="367"/>
    </location>
</feature>
<evidence type="ECO:0000259" key="8">
    <source>
        <dbReference type="PROSITE" id="PS50156"/>
    </source>
</evidence>
<feature type="transmembrane region" description="Helical" evidence="7">
    <location>
        <begin position="631"/>
        <end position="653"/>
    </location>
</feature>
<dbReference type="PANTHER" id="PTHR33406">
    <property type="entry name" value="MEMBRANE PROTEIN MJ1562-RELATED"/>
    <property type="match status" value="1"/>
</dbReference>
<feature type="transmembrane region" description="Helical" evidence="7">
    <location>
        <begin position="731"/>
        <end position="754"/>
    </location>
</feature>
<evidence type="ECO:0000256" key="1">
    <source>
        <dbReference type="ARBA" id="ARBA00004651"/>
    </source>
</evidence>
<evidence type="ECO:0000256" key="5">
    <source>
        <dbReference type="ARBA" id="ARBA00022989"/>
    </source>
</evidence>
<evidence type="ECO:0000256" key="6">
    <source>
        <dbReference type="ARBA" id="ARBA00023136"/>
    </source>
</evidence>
<dbReference type="PANTHER" id="PTHR33406:SF6">
    <property type="entry name" value="MEMBRANE PROTEIN YDGH-RELATED"/>
    <property type="match status" value="1"/>
</dbReference>
<comment type="caution">
    <text evidence="9">The sequence shown here is derived from an EMBL/GenBank/DDBJ whole genome shotgun (WGS) entry which is preliminary data.</text>
</comment>
<dbReference type="Proteomes" id="UP001501757">
    <property type="component" value="Unassembled WGS sequence"/>
</dbReference>
<keyword evidence="6 7" id="KW-0472">Membrane</keyword>
<keyword evidence="3" id="KW-1003">Cell membrane</keyword>
<proteinExistence type="inferred from homology"/>
<organism evidence="9 10">
    <name type="scientific">Bowmanella denitrificans</name>
    <dbReference type="NCBI Taxonomy" id="366582"/>
    <lineage>
        <taxon>Bacteria</taxon>
        <taxon>Pseudomonadati</taxon>
        <taxon>Pseudomonadota</taxon>
        <taxon>Gammaproteobacteria</taxon>
        <taxon>Alteromonadales</taxon>
        <taxon>Alteromonadaceae</taxon>
        <taxon>Bowmanella</taxon>
    </lineage>
</organism>
<gene>
    <name evidence="9" type="ORF">GCM10009092_09980</name>
</gene>
<dbReference type="SUPFAM" id="SSF82866">
    <property type="entry name" value="Multidrug efflux transporter AcrB transmembrane domain"/>
    <property type="match status" value="2"/>
</dbReference>
<dbReference type="Pfam" id="PF03176">
    <property type="entry name" value="MMPL"/>
    <property type="match status" value="2"/>
</dbReference>
<evidence type="ECO:0000313" key="9">
    <source>
        <dbReference type="EMBL" id="GAA0347606.1"/>
    </source>
</evidence>
<feature type="domain" description="SSD" evidence="8">
    <location>
        <begin position="241"/>
        <end position="366"/>
    </location>
</feature>